<proteinExistence type="predicted"/>
<dbReference type="AlphaFoldDB" id="A0AAN6UYN2"/>
<name>A0AAN6UYN2_9PEZI</name>
<organism evidence="1 2">
    <name type="scientific">Dichotomopilus funicola</name>
    <dbReference type="NCBI Taxonomy" id="1934379"/>
    <lineage>
        <taxon>Eukaryota</taxon>
        <taxon>Fungi</taxon>
        <taxon>Dikarya</taxon>
        <taxon>Ascomycota</taxon>
        <taxon>Pezizomycotina</taxon>
        <taxon>Sordariomycetes</taxon>
        <taxon>Sordariomycetidae</taxon>
        <taxon>Sordariales</taxon>
        <taxon>Chaetomiaceae</taxon>
        <taxon>Dichotomopilus</taxon>
    </lineage>
</organism>
<gene>
    <name evidence="1" type="ORF">C8A04DRAFT_39240</name>
</gene>
<evidence type="ECO:0000313" key="2">
    <source>
        <dbReference type="Proteomes" id="UP001302676"/>
    </source>
</evidence>
<dbReference type="SUPFAM" id="SSF55729">
    <property type="entry name" value="Acyl-CoA N-acyltransferases (Nat)"/>
    <property type="match status" value="1"/>
</dbReference>
<dbReference type="Proteomes" id="UP001302676">
    <property type="component" value="Unassembled WGS sequence"/>
</dbReference>
<reference evidence="1" key="1">
    <citation type="journal article" date="2023" name="Mol. Phylogenet. Evol.">
        <title>Genome-scale phylogeny and comparative genomics of the fungal order Sordariales.</title>
        <authorList>
            <person name="Hensen N."/>
            <person name="Bonometti L."/>
            <person name="Westerberg I."/>
            <person name="Brannstrom I.O."/>
            <person name="Guillou S."/>
            <person name="Cros-Aarteil S."/>
            <person name="Calhoun S."/>
            <person name="Haridas S."/>
            <person name="Kuo A."/>
            <person name="Mondo S."/>
            <person name="Pangilinan J."/>
            <person name="Riley R."/>
            <person name="LaButti K."/>
            <person name="Andreopoulos B."/>
            <person name="Lipzen A."/>
            <person name="Chen C."/>
            <person name="Yan M."/>
            <person name="Daum C."/>
            <person name="Ng V."/>
            <person name="Clum A."/>
            <person name="Steindorff A."/>
            <person name="Ohm R.A."/>
            <person name="Martin F."/>
            <person name="Silar P."/>
            <person name="Natvig D.O."/>
            <person name="Lalanne C."/>
            <person name="Gautier V."/>
            <person name="Ament-Velasquez S.L."/>
            <person name="Kruys A."/>
            <person name="Hutchinson M.I."/>
            <person name="Powell A.J."/>
            <person name="Barry K."/>
            <person name="Miller A.N."/>
            <person name="Grigoriev I.V."/>
            <person name="Debuchy R."/>
            <person name="Gladieux P."/>
            <person name="Hiltunen Thoren M."/>
            <person name="Johannesson H."/>
        </authorList>
    </citation>
    <scope>NUCLEOTIDE SEQUENCE</scope>
    <source>
        <strain evidence="1">CBS 141.50</strain>
    </source>
</reference>
<keyword evidence="2" id="KW-1185">Reference proteome</keyword>
<accession>A0AAN6UYN2</accession>
<dbReference type="InterPro" id="IPR016181">
    <property type="entry name" value="Acyl_CoA_acyltransferase"/>
</dbReference>
<dbReference type="Gene3D" id="3.40.630.30">
    <property type="match status" value="1"/>
</dbReference>
<dbReference type="EMBL" id="MU853614">
    <property type="protein sequence ID" value="KAK4141304.1"/>
    <property type="molecule type" value="Genomic_DNA"/>
</dbReference>
<dbReference type="GeneID" id="87821122"/>
<reference evidence="1" key="2">
    <citation type="submission" date="2023-05" db="EMBL/GenBank/DDBJ databases">
        <authorList>
            <consortium name="Lawrence Berkeley National Laboratory"/>
            <person name="Steindorff A."/>
            <person name="Hensen N."/>
            <person name="Bonometti L."/>
            <person name="Westerberg I."/>
            <person name="Brannstrom I.O."/>
            <person name="Guillou S."/>
            <person name="Cros-Aarteil S."/>
            <person name="Calhoun S."/>
            <person name="Haridas S."/>
            <person name="Kuo A."/>
            <person name="Mondo S."/>
            <person name="Pangilinan J."/>
            <person name="Riley R."/>
            <person name="Labutti K."/>
            <person name="Andreopoulos B."/>
            <person name="Lipzen A."/>
            <person name="Chen C."/>
            <person name="Yanf M."/>
            <person name="Daum C."/>
            <person name="Ng V."/>
            <person name="Clum A."/>
            <person name="Ohm R."/>
            <person name="Martin F."/>
            <person name="Silar P."/>
            <person name="Natvig D."/>
            <person name="Lalanne C."/>
            <person name="Gautier V."/>
            <person name="Ament-Velasquez S.L."/>
            <person name="Kruys A."/>
            <person name="Hutchinson M.I."/>
            <person name="Powell A.J."/>
            <person name="Barry K."/>
            <person name="Miller A.N."/>
            <person name="Grigoriev I.V."/>
            <person name="Debuchy R."/>
            <person name="Gladieux P."/>
            <person name="Thoren M.H."/>
            <person name="Johannesson H."/>
        </authorList>
    </citation>
    <scope>NUCLEOTIDE SEQUENCE</scope>
    <source>
        <strain evidence="1">CBS 141.50</strain>
    </source>
</reference>
<comment type="caution">
    <text evidence="1">The sequence shown here is derived from an EMBL/GenBank/DDBJ whole genome shotgun (WGS) entry which is preliminary data.</text>
</comment>
<dbReference type="RefSeq" id="XP_062634675.1">
    <property type="nucleotide sequence ID" value="XM_062784509.1"/>
</dbReference>
<protein>
    <submittedName>
        <fullName evidence="1">Gcn5-related n-acetyltransferase</fullName>
    </submittedName>
</protein>
<sequence length="139" mass="15446">MASWRRMTIEDVPDLLRVADQVHPGLPESGNVFGERVKLFPEGCLILANQDKVYGYAISHPIRQRQPPALDTLLGGIAPDADQLLEVAGRYPTACLVSVYGTAPFWSRFGFEPEQVDLALLEKLRNYGDDAVYLSRRSG</sequence>
<evidence type="ECO:0000313" key="1">
    <source>
        <dbReference type="EMBL" id="KAK4141304.1"/>
    </source>
</evidence>